<evidence type="ECO:0000256" key="1">
    <source>
        <dbReference type="ARBA" id="ARBA00022737"/>
    </source>
</evidence>
<evidence type="ECO:0000256" key="2">
    <source>
        <dbReference type="ARBA" id="ARBA00022803"/>
    </source>
</evidence>
<dbReference type="Gene3D" id="1.25.40.10">
    <property type="entry name" value="Tetratricopeptide repeat domain"/>
    <property type="match status" value="2"/>
</dbReference>
<dbReference type="Pfam" id="PF13424">
    <property type="entry name" value="TPR_12"/>
    <property type="match status" value="1"/>
</dbReference>
<dbReference type="Proteomes" id="UP000663856">
    <property type="component" value="Unassembled WGS sequence"/>
</dbReference>
<dbReference type="InterPro" id="IPR019734">
    <property type="entry name" value="TPR_rpt"/>
</dbReference>
<dbReference type="EMBL" id="CAJNRF010012223">
    <property type="protein sequence ID" value="CAF2138635.1"/>
    <property type="molecule type" value="Genomic_DNA"/>
</dbReference>
<protein>
    <submittedName>
        <fullName evidence="4">Uncharacterized protein</fullName>
    </submittedName>
</protein>
<gene>
    <name evidence="4" type="ORF">WKI299_LOCUS27857</name>
</gene>
<dbReference type="Pfam" id="PF13181">
    <property type="entry name" value="TPR_8"/>
    <property type="match status" value="2"/>
</dbReference>
<feature type="repeat" description="TPR" evidence="3">
    <location>
        <begin position="47"/>
        <end position="80"/>
    </location>
</feature>
<accession>A0A816WUS0</accession>
<reference evidence="4" key="1">
    <citation type="submission" date="2021-02" db="EMBL/GenBank/DDBJ databases">
        <authorList>
            <person name="Nowell W R."/>
        </authorList>
    </citation>
    <scope>NUCLEOTIDE SEQUENCE</scope>
</reference>
<dbReference type="InterPro" id="IPR011990">
    <property type="entry name" value="TPR-like_helical_dom_sf"/>
</dbReference>
<dbReference type="PANTHER" id="PTHR45641:SF1">
    <property type="entry name" value="AAA+ ATPASE DOMAIN-CONTAINING PROTEIN"/>
    <property type="match status" value="1"/>
</dbReference>
<feature type="repeat" description="TPR" evidence="3">
    <location>
        <begin position="266"/>
        <end position="299"/>
    </location>
</feature>
<keyword evidence="2 3" id="KW-0802">TPR repeat</keyword>
<evidence type="ECO:0000256" key="3">
    <source>
        <dbReference type="PROSITE-ProRule" id="PRU00339"/>
    </source>
</evidence>
<dbReference type="AlphaFoldDB" id="A0A816WUS0"/>
<proteinExistence type="predicted"/>
<evidence type="ECO:0000313" key="5">
    <source>
        <dbReference type="Proteomes" id="UP000663856"/>
    </source>
</evidence>
<keyword evidence="1" id="KW-0677">Repeat</keyword>
<dbReference type="PROSITE" id="PS50005">
    <property type="entry name" value="TPR"/>
    <property type="match status" value="3"/>
</dbReference>
<sequence>MGAVFRIEFMEPMSNKLWHVKLISASEKDTAQLDDLARCLKRDINNVSYYLLFGKILRDMGQYEQAEKFYELLLSELPSNHQDIATVYSCLGLTIAKTQKRIIDEPNTYFQQANEIRQASLSFEHHPDRVQMYNNLRAAEYERRHFDQALVHFEKALEIHMKCLLPVHPQTVVLYNSMGHAYSGHPEISQAYCNIGGASRSLKDYARAVSNCEKALIIARNCLPSTHLDLAEVYSGTNESSMLLTYFLKALDIYTKNPLINSFTLGVLYEKIGIEYSTVEKYEEALKYFQMTLDIFQSFHEVESSLKTLFFNLGRVYHHNNDYDNALIYTEKYIQFELMSILNINYQELSQAYDTLGDIHCQRKNYSVALQNYENALESVEKVDSISSTEEDRSTLIQQYQK</sequence>
<dbReference type="PANTHER" id="PTHR45641">
    <property type="entry name" value="TETRATRICOPEPTIDE REPEAT PROTEIN (AFU_ORTHOLOGUE AFUA_6G03870)"/>
    <property type="match status" value="1"/>
</dbReference>
<comment type="caution">
    <text evidence="4">The sequence shown here is derived from an EMBL/GenBank/DDBJ whole genome shotgun (WGS) entry which is preliminary data.</text>
</comment>
<evidence type="ECO:0000313" key="4">
    <source>
        <dbReference type="EMBL" id="CAF2138635.1"/>
    </source>
</evidence>
<feature type="repeat" description="TPR" evidence="3">
    <location>
        <begin position="350"/>
        <end position="383"/>
    </location>
</feature>
<name>A0A816WUS0_9BILA</name>
<dbReference type="SUPFAM" id="SSF48452">
    <property type="entry name" value="TPR-like"/>
    <property type="match status" value="2"/>
</dbReference>
<dbReference type="SMART" id="SM00028">
    <property type="entry name" value="TPR"/>
    <property type="match status" value="7"/>
</dbReference>
<organism evidence="4 5">
    <name type="scientific">Rotaria magnacalcarata</name>
    <dbReference type="NCBI Taxonomy" id="392030"/>
    <lineage>
        <taxon>Eukaryota</taxon>
        <taxon>Metazoa</taxon>
        <taxon>Spiralia</taxon>
        <taxon>Gnathifera</taxon>
        <taxon>Rotifera</taxon>
        <taxon>Eurotatoria</taxon>
        <taxon>Bdelloidea</taxon>
        <taxon>Philodinida</taxon>
        <taxon>Philodinidae</taxon>
        <taxon>Rotaria</taxon>
    </lineage>
</organism>